<dbReference type="Proteomes" id="UP000289738">
    <property type="component" value="Chromosome A09"/>
</dbReference>
<reference evidence="1 2" key="1">
    <citation type="submission" date="2019-01" db="EMBL/GenBank/DDBJ databases">
        <title>Sequencing of cultivated peanut Arachis hypogaea provides insights into genome evolution and oil improvement.</title>
        <authorList>
            <person name="Chen X."/>
        </authorList>
    </citation>
    <scope>NUCLEOTIDE SEQUENCE [LARGE SCALE GENOMIC DNA]</scope>
    <source>
        <strain evidence="2">cv. Fuhuasheng</strain>
        <tissue evidence="1">Leaves</tissue>
    </source>
</reference>
<sequence length="158" mass="17717">MVELLVEKYRALNRKQLLTFLHEEQFFGVHYWLHVEFLGMLNLEKELLASMDMEEATECVVGKPVCGCIVPLSAQTSLFRTRCCEFCQELIWVRFHHSSSSNSSLLDLNPPATKDSLVQTSAVQSIGNMDNEEDTLSVASCSTAVSLQSSEFCADPSF</sequence>
<dbReference type="EMBL" id="SDMP01000009">
    <property type="protein sequence ID" value="RYR40224.1"/>
    <property type="molecule type" value="Genomic_DNA"/>
</dbReference>
<accession>A0A445BNH5</accession>
<protein>
    <submittedName>
        <fullName evidence="1">Uncharacterized protein</fullName>
    </submittedName>
</protein>
<comment type="caution">
    <text evidence="1">The sequence shown here is derived from an EMBL/GenBank/DDBJ whole genome shotgun (WGS) entry which is preliminary data.</text>
</comment>
<gene>
    <name evidence="1" type="ORF">Ahy_A09g045941</name>
</gene>
<organism evidence="1 2">
    <name type="scientific">Arachis hypogaea</name>
    <name type="common">Peanut</name>
    <dbReference type="NCBI Taxonomy" id="3818"/>
    <lineage>
        <taxon>Eukaryota</taxon>
        <taxon>Viridiplantae</taxon>
        <taxon>Streptophyta</taxon>
        <taxon>Embryophyta</taxon>
        <taxon>Tracheophyta</taxon>
        <taxon>Spermatophyta</taxon>
        <taxon>Magnoliopsida</taxon>
        <taxon>eudicotyledons</taxon>
        <taxon>Gunneridae</taxon>
        <taxon>Pentapetalae</taxon>
        <taxon>rosids</taxon>
        <taxon>fabids</taxon>
        <taxon>Fabales</taxon>
        <taxon>Fabaceae</taxon>
        <taxon>Papilionoideae</taxon>
        <taxon>50 kb inversion clade</taxon>
        <taxon>dalbergioids sensu lato</taxon>
        <taxon>Dalbergieae</taxon>
        <taxon>Pterocarpus clade</taxon>
        <taxon>Arachis</taxon>
    </lineage>
</organism>
<keyword evidence="2" id="KW-1185">Reference proteome</keyword>
<evidence type="ECO:0000313" key="2">
    <source>
        <dbReference type="Proteomes" id="UP000289738"/>
    </source>
</evidence>
<name>A0A445BNH5_ARAHY</name>
<evidence type="ECO:0000313" key="1">
    <source>
        <dbReference type="EMBL" id="RYR40224.1"/>
    </source>
</evidence>
<proteinExistence type="predicted"/>
<dbReference type="AlphaFoldDB" id="A0A445BNH5"/>